<dbReference type="SUPFAM" id="SSF51556">
    <property type="entry name" value="Metallo-dependent hydrolases"/>
    <property type="match status" value="1"/>
</dbReference>
<evidence type="ECO:0000313" key="1">
    <source>
        <dbReference type="EMBL" id="PKG30483.1"/>
    </source>
</evidence>
<dbReference type="GO" id="GO:0070573">
    <property type="term" value="F:metallodipeptidase activity"/>
    <property type="evidence" value="ECO:0007669"/>
    <property type="project" value="InterPro"/>
</dbReference>
<sequence>MKIFDAHCDVLMKMFLDPSIDFYNSNKLQVNMRRVTLSGLKWQMFAIYIPEAIHPELKFNAALQMIDIFYEKVLKPFPNLKLIQCKEDAEKLKEKEIGIILSLEGCDAIYNDLVKLKTLLRLGVTSVGLTWNYGNSVADGVLEDRGGGLSIFGKRVVEVLNDRKAKCDVSHLSESGFWDVMELAEYPFASHSNCYSLCAHPRNLKDEQILALFKKNSVIGITFVKEFLRENGDITVSHIIKHIEHICSLGGEDHIGFGSDFDGTDGLISGLENAGKYDFLIEELLKFYSNEQVEKFSFRNFTRIFL</sequence>
<dbReference type="EMBL" id="PISD01000007">
    <property type="protein sequence ID" value="PKG30483.1"/>
    <property type="molecule type" value="Genomic_DNA"/>
</dbReference>
<proteinExistence type="predicted"/>
<dbReference type="PANTHER" id="PTHR10443:SF12">
    <property type="entry name" value="DIPEPTIDASE"/>
    <property type="match status" value="1"/>
</dbReference>
<dbReference type="Gene3D" id="3.20.20.140">
    <property type="entry name" value="Metal-dependent hydrolases"/>
    <property type="match status" value="1"/>
</dbReference>
<dbReference type="CDD" id="cd01301">
    <property type="entry name" value="rDP_like"/>
    <property type="match status" value="1"/>
</dbReference>
<name>A0A2N0ZLV5_9BACI</name>
<gene>
    <name evidence="1" type="ORF">CWS20_02400</name>
</gene>
<protein>
    <submittedName>
        <fullName evidence="1">Membrane dipeptidase</fullName>
    </submittedName>
</protein>
<dbReference type="RefSeq" id="WP_066197266.1">
    <property type="nucleotide sequence ID" value="NZ_JAFDQP010000005.1"/>
</dbReference>
<dbReference type="PROSITE" id="PS51365">
    <property type="entry name" value="RENAL_DIPEPTIDASE_2"/>
    <property type="match status" value="1"/>
</dbReference>
<accession>A0A2N0ZLV5</accession>
<dbReference type="InterPro" id="IPR008257">
    <property type="entry name" value="Pept_M19"/>
</dbReference>
<comment type="caution">
    <text evidence="1">The sequence shown here is derived from an EMBL/GenBank/DDBJ whole genome shotgun (WGS) entry which is preliminary data.</text>
</comment>
<evidence type="ECO:0000313" key="2">
    <source>
        <dbReference type="Proteomes" id="UP000233343"/>
    </source>
</evidence>
<dbReference type="PANTHER" id="PTHR10443">
    <property type="entry name" value="MICROSOMAL DIPEPTIDASE"/>
    <property type="match status" value="1"/>
</dbReference>
<dbReference type="AlphaFoldDB" id="A0A2N0ZLV5"/>
<reference evidence="1 2" key="1">
    <citation type="journal article" date="2010" name="Int. J. Syst. Evol. Microbiol.">
        <title>Bacillus horneckiae sp. nov., isolated from a spacecraft-assembly clean room.</title>
        <authorList>
            <person name="Vaishampayan P."/>
            <person name="Probst A."/>
            <person name="Krishnamurthi S."/>
            <person name="Ghosh S."/>
            <person name="Osman S."/>
            <person name="McDowall A."/>
            <person name="Ruckmani A."/>
            <person name="Mayilraj S."/>
            <person name="Venkateswaran K."/>
        </authorList>
    </citation>
    <scope>NUCLEOTIDE SEQUENCE [LARGE SCALE GENOMIC DNA]</scope>
    <source>
        <strain evidence="2">1PO1SC</strain>
    </source>
</reference>
<dbReference type="Pfam" id="PF01244">
    <property type="entry name" value="Peptidase_M19"/>
    <property type="match status" value="1"/>
</dbReference>
<dbReference type="Proteomes" id="UP000233343">
    <property type="component" value="Unassembled WGS sequence"/>
</dbReference>
<organism evidence="1 2">
    <name type="scientific">Cytobacillus horneckiae</name>
    <dbReference type="NCBI Taxonomy" id="549687"/>
    <lineage>
        <taxon>Bacteria</taxon>
        <taxon>Bacillati</taxon>
        <taxon>Bacillota</taxon>
        <taxon>Bacilli</taxon>
        <taxon>Bacillales</taxon>
        <taxon>Bacillaceae</taxon>
        <taxon>Cytobacillus</taxon>
    </lineage>
</organism>
<dbReference type="GO" id="GO:0006508">
    <property type="term" value="P:proteolysis"/>
    <property type="evidence" value="ECO:0007669"/>
    <property type="project" value="InterPro"/>
</dbReference>
<dbReference type="InterPro" id="IPR032466">
    <property type="entry name" value="Metal_Hydrolase"/>
</dbReference>
<keyword evidence="2" id="KW-1185">Reference proteome</keyword>